<organism evidence="2">
    <name type="scientific">Anguilla anguilla</name>
    <name type="common">European freshwater eel</name>
    <name type="synonym">Muraena anguilla</name>
    <dbReference type="NCBI Taxonomy" id="7936"/>
    <lineage>
        <taxon>Eukaryota</taxon>
        <taxon>Metazoa</taxon>
        <taxon>Chordata</taxon>
        <taxon>Craniata</taxon>
        <taxon>Vertebrata</taxon>
        <taxon>Euteleostomi</taxon>
        <taxon>Actinopterygii</taxon>
        <taxon>Neopterygii</taxon>
        <taxon>Teleostei</taxon>
        <taxon>Anguilliformes</taxon>
        <taxon>Anguillidae</taxon>
        <taxon>Anguilla</taxon>
    </lineage>
</organism>
<keyword evidence="1" id="KW-0812">Transmembrane</keyword>
<dbReference type="EMBL" id="GBXM01091221">
    <property type="protein sequence ID" value="JAH17356.1"/>
    <property type="molecule type" value="Transcribed_RNA"/>
</dbReference>
<reference evidence="2" key="2">
    <citation type="journal article" date="2015" name="Fish Shellfish Immunol.">
        <title>Early steps in the European eel (Anguilla anguilla)-Vibrio vulnificus interaction in the gills: Role of the RtxA13 toxin.</title>
        <authorList>
            <person name="Callol A."/>
            <person name="Pajuelo D."/>
            <person name="Ebbesson L."/>
            <person name="Teles M."/>
            <person name="MacKenzie S."/>
            <person name="Amaro C."/>
        </authorList>
    </citation>
    <scope>NUCLEOTIDE SEQUENCE</scope>
</reference>
<feature type="transmembrane region" description="Helical" evidence="1">
    <location>
        <begin position="12"/>
        <end position="33"/>
    </location>
</feature>
<name>A0A0E9QKE7_ANGAN</name>
<reference evidence="2" key="1">
    <citation type="submission" date="2014-11" db="EMBL/GenBank/DDBJ databases">
        <authorList>
            <person name="Amaro Gonzalez C."/>
        </authorList>
    </citation>
    <scope>NUCLEOTIDE SEQUENCE</scope>
</reference>
<evidence type="ECO:0000256" key="1">
    <source>
        <dbReference type="SAM" id="Phobius"/>
    </source>
</evidence>
<proteinExistence type="predicted"/>
<keyword evidence="1" id="KW-1133">Transmembrane helix</keyword>
<sequence>MHIMCRCGLSGWGRVCLVLLPCHILSWITSVHVTS</sequence>
<evidence type="ECO:0000313" key="2">
    <source>
        <dbReference type="EMBL" id="JAH17356.1"/>
    </source>
</evidence>
<accession>A0A0E9QKE7</accession>
<keyword evidence="1" id="KW-0472">Membrane</keyword>
<dbReference type="AlphaFoldDB" id="A0A0E9QKE7"/>
<protein>
    <submittedName>
        <fullName evidence="2">Uncharacterized protein</fullName>
    </submittedName>
</protein>